<gene>
    <name evidence="2" type="ORF">O3V59_10575</name>
</gene>
<feature type="transmembrane region" description="Helical" evidence="1">
    <location>
        <begin position="34"/>
        <end position="52"/>
    </location>
</feature>
<name>A0A9X3TQU9_9BACL</name>
<reference evidence="2" key="1">
    <citation type="submission" date="2022-12" db="EMBL/GenBank/DDBJ databases">
        <title>Draft genome sequence of the thermophilic strain Brevibacillus thermoruber HT42, isolated from Los Humeros, Puebla, Mexico, with biotechnological potential.</title>
        <authorList>
            <person name="Lara Sanchez J."/>
            <person name="Solis Palacios R."/>
            <person name="Bustos Baena A.S."/>
            <person name="Ruz Baez A.E."/>
            <person name="Espinosa Luna G."/>
            <person name="Oliart Ros R.M."/>
        </authorList>
    </citation>
    <scope>NUCLEOTIDE SEQUENCE</scope>
    <source>
        <strain evidence="2">HT42</strain>
    </source>
</reference>
<evidence type="ECO:0000313" key="2">
    <source>
        <dbReference type="EMBL" id="MDA5108807.1"/>
    </source>
</evidence>
<evidence type="ECO:0000313" key="3">
    <source>
        <dbReference type="Proteomes" id="UP001151071"/>
    </source>
</evidence>
<dbReference type="EMBL" id="JAPYYP010000010">
    <property type="protein sequence ID" value="MDA5108807.1"/>
    <property type="molecule type" value="Genomic_DNA"/>
</dbReference>
<evidence type="ECO:0000256" key="1">
    <source>
        <dbReference type="SAM" id="Phobius"/>
    </source>
</evidence>
<proteinExistence type="predicted"/>
<comment type="caution">
    <text evidence="2">The sequence shown here is derived from an EMBL/GenBank/DDBJ whole genome shotgun (WGS) entry which is preliminary data.</text>
</comment>
<organism evidence="2 3">
    <name type="scientific">Brevibacillus thermoruber</name>
    <dbReference type="NCBI Taxonomy" id="33942"/>
    <lineage>
        <taxon>Bacteria</taxon>
        <taxon>Bacillati</taxon>
        <taxon>Bacillota</taxon>
        <taxon>Bacilli</taxon>
        <taxon>Bacillales</taxon>
        <taxon>Paenibacillaceae</taxon>
        <taxon>Brevibacillus</taxon>
    </lineage>
</organism>
<keyword evidence="3" id="KW-1185">Reference proteome</keyword>
<sequence>MLLASLAGTYLDLILVNGGFYSFPVRPFPGVFDINVAYTLILLPFFTAWFLFWAERMPALGRAAFITVLSLAMALAEPLSEKAGWFGHREDWRHLYTVFGYFGFLWLMWTFHRWLRFRA</sequence>
<dbReference type="Proteomes" id="UP001151071">
    <property type="component" value="Unassembled WGS sequence"/>
</dbReference>
<protein>
    <submittedName>
        <fullName evidence="2">Uncharacterized protein</fullName>
    </submittedName>
</protein>
<accession>A0A9X3TQU9</accession>
<keyword evidence="1" id="KW-0472">Membrane</keyword>
<feature type="transmembrane region" description="Helical" evidence="1">
    <location>
        <begin position="59"/>
        <end position="76"/>
    </location>
</feature>
<keyword evidence="1" id="KW-0812">Transmembrane</keyword>
<dbReference type="NCBIfam" id="NF041644">
    <property type="entry name" value="CBO0543_fam"/>
    <property type="match status" value="1"/>
</dbReference>
<feature type="transmembrane region" description="Helical" evidence="1">
    <location>
        <begin position="96"/>
        <end position="115"/>
    </location>
</feature>
<dbReference type="InterPro" id="IPR048147">
    <property type="entry name" value="CBO0543-like"/>
</dbReference>
<dbReference type="AlphaFoldDB" id="A0A9X3TQU9"/>
<keyword evidence="1" id="KW-1133">Transmembrane helix</keyword>